<feature type="compositionally biased region" description="Low complexity" evidence="3">
    <location>
        <begin position="127"/>
        <end position="137"/>
    </location>
</feature>
<organism evidence="5">
    <name type="scientific">hydrocarbon metagenome</name>
    <dbReference type="NCBI Taxonomy" id="938273"/>
    <lineage>
        <taxon>unclassified sequences</taxon>
        <taxon>metagenomes</taxon>
        <taxon>ecological metagenomes</taxon>
    </lineage>
</organism>
<proteinExistence type="predicted"/>
<evidence type="ECO:0000313" key="5">
    <source>
        <dbReference type="EMBL" id="KUG10707.1"/>
    </source>
</evidence>
<evidence type="ECO:0000256" key="2">
    <source>
        <dbReference type="ARBA" id="ARBA00022803"/>
    </source>
</evidence>
<protein>
    <submittedName>
        <fullName evidence="5">Tpr domain protein, putative component of tonb system</fullName>
    </submittedName>
</protein>
<reference evidence="5" key="1">
    <citation type="journal article" date="2015" name="Proc. Natl. Acad. Sci. U.S.A.">
        <title>Networks of energetic and metabolic interactions define dynamics in microbial communities.</title>
        <authorList>
            <person name="Embree M."/>
            <person name="Liu J.K."/>
            <person name="Al-Bassam M.M."/>
            <person name="Zengler K."/>
        </authorList>
    </citation>
    <scope>NUCLEOTIDE SEQUENCE</scope>
</reference>
<dbReference type="InterPro" id="IPR051685">
    <property type="entry name" value="Ycf3/AcsC/BcsC/TPR_MFPF"/>
</dbReference>
<dbReference type="PROSITE" id="PS50293">
    <property type="entry name" value="TPR_REGION"/>
    <property type="match status" value="1"/>
</dbReference>
<accession>A0A0W8EQY8</accession>
<keyword evidence="4" id="KW-1133">Transmembrane helix</keyword>
<dbReference type="PANTHER" id="PTHR44943:SF5">
    <property type="entry name" value="BLL7697 PROTEIN"/>
    <property type="match status" value="1"/>
</dbReference>
<evidence type="ECO:0000256" key="3">
    <source>
        <dbReference type="SAM" id="MobiDB-lite"/>
    </source>
</evidence>
<dbReference type="SMART" id="SM00028">
    <property type="entry name" value="TPR"/>
    <property type="match status" value="2"/>
</dbReference>
<keyword evidence="1" id="KW-0677">Repeat</keyword>
<keyword evidence="4" id="KW-0472">Membrane</keyword>
<sequence>MKGDELFSKGLYDEALVEYQKATVYDPYSSRSWKGKGMTLQALGRPDEAVVAFQRALKLDPGDVATRVLLGDAFFDAGEYEEAVGQYTKALGVNPNLQGVTQKLSAASTLALGVVELPEEVPEPAPEETVPAPVTTGTPPPDESTNLPPQQTAPFPGVMLILLASLAGLFLALIRMR</sequence>
<dbReference type="InterPro" id="IPR011990">
    <property type="entry name" value="TPR-like_helical_dom_sf"/>
</dbReference>
<keyword evidence="2" id="KW-0802">TPR repeat</keyword>
<evidence type="ECO:0000256" key="1">
    <source>
        <dbReference type="ARBA" id="ARBA00022737"/>
    </source>
</evidence>
<dbReference type="PROSITE" id="PS50005">
    <property type="entry name" value="TPR"/>
    <property type="match status" value="2"/>
</dbReference>
<comment type="caution">
    <text evidence="5">The sequence shown here is derived from an EMBL/GenBank/DDBJ whole genome shotgun (WGS) entry which is preliminary data.</text>
</comment>
<name>A0A0W8EQY8_9ZZZZ</name>
<feature type="transmembrane region" description="Helical" evidence="4">
    <location>
        <begin position="153"/>
        <end position="174"/>
    </location>
</feature>
<dbReference type="EMBL" id="LNQE01001737">
    <property type="protein sequence ID" value="KUG10707.1"/>
    <property type="molecule type" value="Genomic_DNA"/>
</dbReference>
<feature type="region of interest" description="Disordered" evidence="3">
    <location>
        <begin position="119"/>
        <end position="151"/>
    </location>
</feature>
<dbReference type="SUPFAM" id="SSF48452">
    <property type="entry name" value="TPR-like"/>
    <property type="match status" value="1"/>
</dbReference>
<dbReference type="InterPro" id="IPR019734">
    <property type="entry name" value="TPR_rpt"/>
</dbReference>
<gene>
    <name evidence="5" type="ORF">ASZ90_016530</name>
</gene>
<keyword evidence="4" id="KW-0812">Transmembrane</keyword>
<dbReference type="Gene3D" id="1.25.40.10">
    <property type="entry name" value="Tetratricopeptide repeat domain"/>
    <property type="match status" value="1"/>
</dbReference>
<dbReference type="AlphaFoldDB" id="A0A0W8EQY8"/>
<dbReference type="Pfam" id="PF13432">
    <property type="entry name" value="TPR_16"/>
    <property type="match status" value="1"/>
</dbReference>
<evidence type="ECO:0000256" key="4">
    <source>
        <dbReference type="SAM" id="Phobius"/>
    </source>
</evidence>
<dbReference type="PANTHER" id="PTHR44943">
    <property type="entry name" value="CELLULOSE SYNTHASE OPERON PROTEIN C"/>
    <property type="match status" value="1"/>
</dbReference>